<organism evidence="6 7">
    <name type="scientific">Anaerosporomusa subterranea</name>
    <dbReference type="NCBI Taxonomy" id="1794912"/>
    <lineage>
        <taxon>Bacteria</taxon>
        <taxon>Bacillati</taxon>
        <taxon>Bacillota</taxon>
        <taxon>Negativicutes</taxon>
        <taxon>Acetonemataceae</taxon>
        <taxon>Anaerosporomusa</taxon>
    </lineage>
</organism>
<dbReference type="InterPro" id="IPR050146">
    <property type="entry name" value="Type-I_3-dehydroquinase"/>
</dbReference>
<dbReference type="PANTHER" id="PTHR43699:SF1">
    <property type="entry name" value="3-DEHYDROQUINATE DEHYDRATASE"/>
    <property type="match status" value="1"/>
</dbReference>
<evidence type="ECO:0000256" key="4">
    <source>
        <dbReference type="ARBA" id="ARBA00023270"/>
    </source>
</evidence>
<comment type="function">
    <text evidence="5">Involved in the third step of the chorismate pathway, which leads to the biosynthesis of aromatic amino acids. Catalyzes the cis-dehydration of 3-dehydroquinate (DHQ) and introduces the first double bond of the aromatic ring to yield 3-dehydroshikimate.</text>
</comment>
<dbReference type="OrthoDB" id="9813659at2"/>
<gene>
    <name evidence="5" type="primary">aroD</name>
    <name evidence="6" type="ORF">AXX12_12100</name>
</gene>
<dbReference type="Pfam" id="PF01487">
    <property type="entry name" value="DHquinase_I"/>
    <property type="match status" value="1"/>
</dbReference>
<comment type="subunit">
    <text evidence="5">Homodimer.</text>
</comment>
<dbReference type="UniPathway" id="UPA00053">
    <property type="reaction ID" value="UER00086"/>
</dbReference>
<dbReference type="STRING" id="1794912.AXX12_12100"/>
<dbReference type="NCBIfam" id="TIGR01093">
    <property type="entry name" value="aroD"/>
    <property type="match status" value="1"/>
</dbReference>
<dbReference type="PANTHER" id="PTHR43699">
    <property type="entry name" value="3-DEHYDROQUINATE DEHYDRATASE"/>
    <property type="match status" value="1"/>
</dbReference>
<dbReference type="InterPro" id="IPR001381">
    <property type="entry name" value="DHquinase_I"/>
</dbReference>
<dbReference type="GO" id="GO:0008652">
    <property type="term" value="P:amino acid biosynthetic process"/>
    <property type="evidence" value="ECO:0007669"/>
    <property type="project" value="UniProtKB-KW"/>
</dbReference>
<dbReference type="HAMAP" id="MF_00214">
    <property type="entry name" value="AroD"/>
    <property type="match status" value="1"/>
</dbReference>
<evidence type="ECO:0000313" key="7">
    <source>
        <dbReference type="Proteomes" id="UP000076268"/>
    </source>
</evidence>
<dbReference type="Gene3D" id="3.20.20.70">
    <property type="entry name" value="Aldolase class I"/>
    <property type="match status" value="1"/>
</dbReference>
<evidence type="ECO:0000256" key="3">
    <source>
        <dbReference type="ARBA" id="ARBA00023239"/>
    </source>
</evidence>
<dbReference type="GO" id="GO:0009073">
    <property type="term" value="P:aromatic amino acid family biosynthetic process"/>
    <property type="evidence" value="ECO:0007669"/>
    <property type="project" value="UniProtKB-KW"/>
</dbReference>
<evidence type="ECO:0000256" key="1">
    <source>
        <dbReference type="ARBA" id="ARBA00001864"/>
    </source>
</evidence>
<dbReference type="EMBL" id="LSGP01000023">
    <property type="protein sequence ID" value="KYZ75457.1"/>
    <property type="molecule type" value="Genomic_DNA"/>
</dbReference>
<comment type="similarity">
    <text evidence="5">Belongs to the type-I 3-dehydroquinase family.</text>
</comment>
<evidence type="ECO:0000256" key="2">
    <source>
        <dbReference type="ARBA" id="ARBA00023141"/>
    </source>
</evidence>
<comment type="caution">
    <text evidence="5">Lacks conserved residue(s) required for the propagation of feature annotation.</text>
</comment>
<feature type="binding site" evidence="5">
    <location>
        <position position="228"/>
    </location>
    <ligand>
        <name>3-dehydroquinate</name>
        <dbReference type="ChEBI" id="CHEBI:32364"/>
    </ligand>
</feature>
<dbReference type="GO" id="GO:0009423">
    <property type="term" value="P:chorismate biosynthetic process"/>
    <property type="evidence" value="ECO:0007669"/>
    <property type="project" value="UniProtKB-UniRule"/>
</dbReference>
<comment type="caution">
    <text evidence="6">The sequence shown here is derived from an EMBL/GenBank/DDBJ whole genome shotgun (WGS) entry which is preliminary data.</text>
</comment>
<protein>
    <recommendedName>
        <fullName evidence="5">3-dehydroquinate dehydratase</fullName>
        <shortName evidence="5">3-dehydroquinase</shortName>
        <ecNumber evidence="5">4.2.1.10</ecNumber>
    </recommendedName>
    <alternativeName>
        <fullName evidence="5">Type I DHQase</fullName>
    </alternativeName>
    <alternativeName>
        <fullName evidence="5">Type I dehydroquinase</fullName>
        <shortName evidence="5">DHQ1</shortName>
    </alternativeName>
</protein>
<evidence type="ECO:0000313" key="6">
    <source>
        <dbReference type="EMBL" id="KYZ75457.1"/>
    </source>
</evidence>
<feature type="binding site" evidence="5">
    <location>
        <position position="209"/>
    </location>
    <ligand>
        <name>3-dehydroquinate</name>
        <dbReference type="ChEBI" id="CHEBI:32364"/>
    </ligand>
</feature>
<keyword evidence="7" id="KW-1185">Reference proteome</keyword>
<sequence length="251" mass="27126">MAKKQIEPGTKPLICTPLVGTTKELIFEQLQQVLSKRPDVIEWRADFFQDIANTDAVVAIAKQIQALCGDAPLIFTIRSQFEGGQPIALSDAEVIELDAAICKAAAAEYVDCELRNDLQRINKLRQAASQSGTKIIGSFHNFHQTPSRADIVNKLAEAAEKQLDVAKVAVMPQTLEDVLTLLSATLEAKSRLSIPLITMSMGKYGMVSRMIGGVFGTSLTFAVGAQASAPGQVPIEELRTVLQTVENTMGN</sequence>
<keyword evidence="5" id="KW-0028">Amino-acid biosynthesis</keyword>
<keyword evidence="4 5" id="KW-0704">Schiff base</keyword>
<dbReference type="Proteomes" id="UP000076268">
    <property type="component" value="Unassembled WGS sequence"/>
</dbReference>
<dbReference type="RefSeq" id="WP_066244024.1">
    <property type="nucleotide sequence ID" value="NZ_LSGP01000023.1"/>
</dbReference>
<comment type="pathway">
    <text evidence="5">Metabolic intermediate biosynthesis; chorismate biosynthesis; chorismate from D-erythrose 4-phosphate and phosphoenolpyruvate: step 3/7.</text>
</comment>
<feature type="active site" description="Proton donor/acceptor" evidence="5">
    <location>
        <position position="140"/>
    </location>
</feature>
<feature type="binding site" evidence="5">
    <location>
        <position position="78"/>
    </location>
    <ligand>
        <name>3-dehydroquinate</name>
        <dbReference type="ChEBI" id="CHEBI:32364"/>
    </ligand>
</feature>
<dbReference type="AlphaFoldDB" id="A0A154BN93"/>
<feature type="active site" description="Schiff-base intermediate with substrate" evidence="5">
    <location>
        <position position="167"/>
    </location>
</feature>
<feature type="binding site" evidence="5">
    <location>
        <begin position="42"/>
        <end position="44"/>
    </location>
    <ligand>
        <name>3-dehydroquinate</name>
        <dbReference type="ChEBI" id="CHEBI:32364"/>
    </ligand>
</feature>
<proteinExistence type="inferred from homology"/>
<dbReference type="GO" id="GO:0003855">
    <property type="term" value="F:3-dehydroquinate dehydratase activity"/>
    <property type="evidence" value="ECO:0007669"/>
    <property type="project" value="UniProtKB-UniRule"/>
</dbReference>
<comment type="catalytic activity">
    <reaction evidence="1 5">
        <text>3-dehydroquinate = 3-dehydroshikimate + H2O</text>
        <dbReference type="Rhea" id="RHEA:21096"/>
        <dbReference type="ChEBI" id="CHEBI:15377"/>
        <dbReference type="ChEBI" id="CHEBI:16630"/>
        <dbReference type="ChEBI" id="CHEBI:32364"/>
        <dbReference type="EC" id="4.2.1.10"/>
    </reaction>
</comment>
<feature type="binding site" evidence="5">
    <location>
        <position position="232"/>
    </location>
    <ligand>
        <name>3-dehydroquinate</name>
        <dbReference type="ChEBI" id="CHEBI:32364"/>
    </ligand>
</feature>
<dbReference type="FunFam" id="3.20.20.70:FF:000047">
    <property type="entry name" value="3-dehydroquinate dehydratase"/>
    <property type="match status" value="1"/>
</dbReference>
<accession>A0A154BN93</accession>
<dbReference type="SUPFAM" id="SSF51569">
    <property type="entry name" value="Aldolase"/>
    <property type="match status" value="1"/>
</dbReference>
<evidence type="ECO:0000256" key="5">
    <source>
        <dbReference type="HAMAP-Rule" id="MF_00214"/>
    </source>
</evidence>
<name>A0A154BN93_ANASB</name>
<keyword evidence="2 5" id="KW-0057">Aromatic amino acid biosynthesis</keyword>
<dbReference type="InterPro" id="IPR013785">
    <property type="entry name" value="Aldolase_TIM"/>
</dbReference>
<dbReference type="GO" id="GO:0046279">
    <property type="term" value="P:3,4-dihydroxybenzoate biosynthetic process"/>
    <property type="evidence" value="ECO:0007669"/>
    <property type="project" value="TreeGrafter"/>
</dbReference>
<dbReference type="CDD" id="cd00502">
    <property type="entry name" value="DHQase_I"/>
    <property type="match status" value="1"/>
</dbReference>
<dbReference type="EC" id="4.2.1.10" evidence="5"/>
<keyword evidence="3 5" id="KW-0456">Lyase</keyword>
<reference evidence="6 7" key="1">
    <citation type="submission" date="2016-02" db="EMBL/GenBank/DDBJ databases">
        <title>Anaerosporomusa subterraneum gen. nov., sp. nov., a spore-forming obligate anaerobe isolated from saprolite.</title>
        <authorList>
            <person name="Choi J.K."/>
            <person name="Shah M."/>
            <person name="Yee N."/>
        </authorList>
    </citation>
    <scope>NUCLEOTIDE SEQUENCE [LARGE SCALE GENOMIC DNA]</scope>
    <source>
        <strain evidence="6 7">RU4</strain>
    </source>
</reference>